<organism evidence="8 9">
    <name type="scientific">Tetraparma gracilis</name>
    <dbReference type="NCBI Taxonomy" id="2962635"/>
    <lineage>
        <taxon>Eukaryota</taxon>
        <taxon>Sar</taxon>
        <taxon>Stramenopiles</taxon>
        <taxon>Ochrophyta</taxon>
        <taxon>Bolidophyceae</taxon>
        <taxon>Parmales</taxon>
        <taxon>Triparmaceae</taxon>
        <taxon>Tetraparma</taxon>
    </lineage>
</organism>
<comment type="caution">
    <text evidence="8">The sequence shown here is derived from an EMBL/GenBank/DDBJ whole genome shotgun (WGS) entry which is preliminary data.</text>
</comment>
<dbReference type="PANTHER" id="PTHR14155:SF627">
    <property type="entry name" value="OS06G0192800 PROTEIN"/>
    <property type="match status" value="1"/>
</dbReference>
<evidence type="ECO:0000313" key="8">
    <source>
        <dbReference type="EMBL" id="GMI36182.1"/>
    </source>
</evidence>
<evidence type="ECO:0000256" key="3">
    <source>
        <dbReference type="ARBA" id="ARBA00022833"/>
    </source>
</evidence>
<keyword evidence="1" id="KW-0479">Metal-binding</keyword>
<keyword evidence="6" id="KW-0812">Transmembrane</keyword>
<dbReference type="Gene3D" id="3.30.40.10">
    <property type="entry name" value="Zinc/RING finger domain, C3HC4 (zinc finger)"/>
    <property type="match status" value="1"/>
</dbReference>
<sequence>MVQFQTSSPDQPQIPHPPPRGSPADERITRRLRLFFGLITCLIIPTAISLLCLLVYYIVSVQKDKGSSCDAPLEAYAYFALFMFVYSLHHRHVKKLLFSYDRERDGPRRPPSVLAYDRCYQVLFLSYAVTGVCFVSSAETCPETAPSLFLAAYAFVCVQCALLGLLLLPLMCVPCIFVWLMRQGFLYPMENGDPRYRNVPQGLDEQLISSWPTITFDPAQFDDVVGPYPEECCICMADFGPDDVILKTKCSHVFHKDCVGSWLKNHRICPLCREDLGKPPPTGSGEGGPHEAEGLLAGVAEVEGVGSDALEVAMGNAEGAQGGGGGAVVAPVGHVGSALLRDELLGRNADAGSANVAGAEEAV</sequence>
<evidence type="ECO:0000259" key="7">
    <source>
        <dbReference type="PROSITE" id="PS50089"/>
    </source>
</evidence>
<dbReference type="Proteomes" id="UP001165060">
    <property type="component" value="Unassembled WGS sequence"/>
</dbReference>
<accession>A0ABQ6MYC1</accession>
<dbReference type="InterPro" id="IPR013083">
    <property type="entry name" value="Znf_RING/FYVE/PHD"/>
</dbReference>
<dbReference type="PANTHER" id="PTHR14155">
    <property type="entry name" value="RING FINGER DOMAIN-CONTAINING"/>
    <property type="match status" value="1"/>
</dbReference>
<dbReference type="PROSITE" id="PS50089">
    <property type="entry name" value="ZF_RING_2"/>
    <property type="match status" value="1"/>
</dbReference>
<evidence type="ECO:0000256" key="6">
    <source>
        <dbReference type="SAM" id="Phobius"/>
    </source>
</evidence>
<evidence type="ECO:0000313" key="9">
    <source>
        <dbReference type="Proteomes" id="UP001165060"/>
    </source>
</evidence>
<dbReference type="SUPFAM" id="SSF57850">
    <property type="entry name" value="RING/U-box"/>
    <property type="match status" value="1"/>
</dbReference>
<feature type="transmembrane region" description="Helical" evidence="6">
    <location>
        <begin position="71"/>
        <end position="88"/>
    </location>
</feature>
<protein>
    <recommendedName>
        <fullName evidence="7">RING-type domain-containing protein</fullName>
    </recommendedName>
</protein>
<keyword evidence="6" id="KW-1133">Transmembrane helix</keyword>
<dbReference type="SMART" id="SM00184">
    <property type="entry name" value="RING"/>
    <property type="match status" value="1"/>
</dbReference>
<dbReference type="EMBL" id="BRYB01003412">
    <property type="protein sequence ID" value="GMI36182.1"/>
    <property type="molecule type" value="Genomic_DNA"/>
</dbReference>
<name>A0ABQ6MYC1_9STRA</name>
<keyword evidence="2 4" id="KW-0863">Zinc-finger</keyword>
<dbReference type="InterPro" id="IPR053238">
    <property type="entry name" value="RING-H2_zinc_finger"/>
</dbReference>
<keyword evidence="6" id="KW-0472">Membrane</keyword>
<feature type="region of interest" description="Disordered" evidence="5">
    <location>
        <begin position="1"/>
        <end position="24"/>
    </location>
</feature>
<feature type="compositionally biased region" description="Pro residues" evidence="5">
    <location>
        <begin position="12"/>
        <end position="21"/>
    </location>
</feature>
<proteinExistence type="predicted"/>
<feature type="transmembrane region" description="Helical" evidence="6">
    <location>
        <begin position="34"/>
        <end position="59"/>
    </location>
</feature>
<gene>
    <name evidence="8" type="ORF">TeGR_g9971</name>
</gene>
<evidence type="ECO:0000256" key="1">
    <source>
        <dbReference type="ARBA" id="ARBA00022723"/>
    </source>
</evidence>
<evidence type="ECO:0000256" key="2">
    <source>
        <dbReference type="ARBA" id="ARBA00022771"/>
    </source>
</evidence>
<dbReference type="Pfam" id="PF13639">
    <property type="entry name" value="zf-RING_2"/>
    <property type="match status" value="1"/>
</dbReference>
<feature type="domain" description="RING-type" evidence="7">
    <location>
        <begin position="232"/>
        <end position="273"/>
    </location>
</feature>
<evidence type="ECO:0000256" key="4">
    <source>
        <dbReference type="PROSITE-ProRule" id="PRU00175"/>
    </source>
</evidence>
<reference evidence="8 9" key="1">
    <citation type="journal article" date="2023" name="Commun. Biol.">
        <title>Genome analysis of Parmales, the sister group of diatoms, reveals the evolutionary specialization of diatoms from phago-mixotrophs to photoautotrophs.</title>
        <authorList>
            <person name="Ban H."/>
            <person name="Sato S."/>
            <person name="Yoshikawa S."/>
            <person name="Yamada K."/>
            <person name="Nakamura Y."/>
            <person name="Ichinomiya M."/>
            <person name="Sato N."/>
            <person name="Blanc-Mathieu R."/>
            <person name="Endo H."/>
            <person name="Kuwata A."/>
            <person name="Ogata H."/>
        </authorList>
    </citation>
    <scope>NUCLEOTIDE SEQUENCE [LARGE SCALE GENOMIC DNA]</scope>
</reference>
<feature type="transmembrane region" description="Helical" evidence="6">
    <location>
        <begin position="150"/>
        <end position="180"/>
    </location>
</feature>
<keyword evidence="3" id="KW-0862">Zinc</keyword>
<dbReference type="InterPro" id="IPR001841">
    <property type="entry name" value="Znf_RING"/>
</dbReference>
<evidence type="ECO:0000256" key="5">
    <source>
        <dbReference type="SAM" id="MobiDB-lite"/>
    </source>
</evidence>
<keyword evidence="9" id="KW-1185">Reference proteome</keyword>